<dbReference type="Gene3D" id="4.10.900.10">
    <property type="entry name" value="TCF3-CBD (Catenin binding domain)"/>
    <property type="match status" value="1"/>
</dbReference>
<feature type="domain" description="Cadherin Y-type LIR-motif" evidence="4">
    <location>
        <begin position="15"/>
        <end position="56"/>
    </location>
</feature>
<evidence type="ECO:0000313" key="6">
    <source>
        <dbReference type="Proteomes" id="UP001174136"/>
    </source>
</evidence>
<keyword evidence="2" id="KW-1133">Transmembrane helix</keyword>
<accession>A0AA47MN47</accession>
<gene>
    <name evidence="5" type="ORF">N1851_018747</name>
</gene>
<keyword evidence="2" id="KW-0472">Membrane</keyword>
<evidence type="ECO:0000313" key="5">
    <source>
        <dbReference type="EMBL" id="KAK0143130.1"/>
    </source>
</evidence>
<dbReference type="GO" id="GO:0005509">
    <property type="term" value="F:calcium ion binding"/>
    <property type="evidence" value="ECO:0007669"/>
    <property type="project" value="InterPro"/>
</dbReference>
<organism evidence="5 6">
    <name type="scientific">Merluccius polli</name>
    <name type="common">Benguela hake</name>
    <name type="synonym">Merluccius cadenati</name>
    <dbReference type="NCBI Taxonomy" id="89951"/>
    <lineage>
        <taxon>Eukaryota</taxon>
        <taxon>Metazoa</taxon>
        <taxon>Chordata</taxon>
        <taxon>Craniata</taxon>
        <taxon>Vertebrata</taxon>
        <taxon>Euteleostomi</taxon>
        <taxon>Actinopterygii</taxon>
        <taxon>Neopterygii</taxon>
        <taxon>Teleostei</taxon>
        <taxon>Neoteleostei</taxon>
        <taxon>Acanthomorphata</taxon>
        <taxon>Zeiogadaria</taxon>
        <taxon>Gadariae</taxon>
        <taxon>Gadiformes</taxon>
        <taxon>Gadoidei</taxon>
        <taxon>Merlucciidae</taxon>
        <taxon>Merluccius</taxon>
    </lineage>
</organism>
<evidence type="ECO:0000256" key="2">
    <source>
        <dbReference type="ARBA" id="ARBA00022989"/>
    </source>
</evidence>
<comment type="caution">
    <text evidence="5">The sequence shown here is derived from an EMBL/GenBank/DDBJ whole genome shotgun (WGS) entry which is preliminary data.</text>
</comment>
<dbReference type="EMBL" id="JAOPHQ010003433">
    <property type="protein sequence ID" value="KAK0143130.1"/>
    <property type="molecule type" value="Genomic_DNA"/>
</dbReference>
<keyword evidence="6" id="KW-1185">Reference proteome</keyword>
<evidence type="ECO:0000259" key="4">
    <source>
        <dbReference type="Pfam" id="PF01049"/>
    </source>
</evidence>
<reference evidence="5" key="1">
    <citation type="journal article" date="2023" name="Front. Mar. Sci.">
        <title>A new Merluccius polli reference genome to investigate the effects of global change in West African waters.</title>
        <authorList>
            <person name="Mateo J.L."/>
            <person name="Blanco-Fernandez C."/>
            <person name="Garcia-Vazquez E."/>
            <person name="Machado-Schiaffino G."/>
        </authorList>
    </citation>
    <scope>NUCLEOTIDE SEQUENCE</scope>
    <source>
        <strain evidence="5">C29</strain>
        <tissue evidence="5">Fin</tissue>
    </source>
</reference>
<comment type="function">
    <text evidence="3">Cadherins are calcium-dependent cell adhesion proteins.</text>
</comment>
<protein>
    <recommendedName>
        <fullName evidence="4">Cadherin Y-type LIR-motif domain-containing protein</fullName>
    </recommendedName>
</protein>
<keyword evidence="1" id="KW-0812">Transmembrane</keyword>
<dbReference type="AlphaFoldDB" id="A0AA47MN47"/>
<proteinExistence type="predicted"/>
<evidence type="ECO:0000256" key="1">
    <source>
        <dbReference type="ARBA" id="ARBA00022692"/>
    </source>
</evidence>
<dbReference type="GO" id="GO:0007156">
    <property type="term" value="P:homophilic cell adhesion via plasma membrane adhesion molecules"/>
    <property type="evidence" value="ECO:0007669"/>
    <property type="project" value="InterPro"/>
</dbReference>
<dbReference type="InterPro" id="IPR027397">
    <property type="entry name" value="Catenin-bd_sf"/>
</dbReference>
<sequence length="64" mass="7407">MAERPEDFQLYHPITFTYEGKGSRCQSLDNLSLDPGDNLDFLCDLDFKFKTLGSLCHQHIQENN</sequence>
<dbReference type="Proteomes" id="UP001174136">
    <property type="component" value="Unassembled WGS sequence"/>
</dbReference>
<dbReference type="Pfam" id="PF01049">
    <property type="entry name" value="CADH_Y-type_LIR"/>
    <property type="match status" value="1"/>
</dbReference>
<evidence type="ECO:0000256" key="3">
    <source>
        <dbReference type="RuleBase" id="RU004357"/>
    </source>
</evidence>
<dbReference type="GO" id="GO:0002009">
    <property type="term" value="P:morphogenesis of an epithelium"/>
    <property type="evidence" value="ECO:0007669"/>
    <property type="project" value="UniProtKB-ARBA"/>
</dbReference>
<dbReference type="InterPro" id="IPR000233">
    <property type="entry name" value="Cadherin_Y-type_LIR"/>
</dbReference>
<name>A0AA47MN47_MERPO</name>